<dbReference type="GO" id="GO:0000166">
    <property type="term" value="F:nucleotide binding"/>
    <property type="evidence" value="ECO:0007669"/>
    <property type="project" value="UniProtKB-KW"/>
</dbReference>
<dbReference type="PANTHER" id="PTHR34139">
    <property type="entry name" value="UPF0331 PROTEIN MJ0127"/>
    <property type="match status" value="1"/>
</dbReference>
<dbReference type="GO" id="GO:0004540">
    <property type="term" value="F:RNA nuclease activity"/>
    <property type="evidence" value="ECO:0007669"/>
    <property type="project" value="InterPro"/>
</dbReference>
<dbReference type="PATRIC" id="fig|1618997.3.peg.1034"/>
<dbReference type="InterPro" id="IPR008201">
    <property type="entry name" value="HepT-like"/>
</dbReference>
<keyword evidence="3" id="KW-0540">Nuclease</keyword>
<keyword evidence="4" id="KW-0547">Nucleotide-binding</keyword>
<dbReference type="Gene3D" id="1.20.120.580">
    <property type="entry name" value="bsu32300-like"/>
    <property type="match status" value="1"/>
</dbReference>
<proteinExistence type="inferred from homology"/>
<accession>A0A0G0YAP3</accession>
<organism evidence="7 8">
    <name type="scientific">Candidatus Uhrbacteria bacterium GW2011_GWF2_41_16</name>
    <dbReference type="NCBI Taxonomy" id="1618997"/>
    <lineage>
        <taxon>Bacteria</taxon>
        <taxon>Candidatus Uhriibacteriota</taxon>
    </lineage>
</organism>
<evidence type="ECO:0000256" key="3">
    <source>
        <dbReference type="ARBA" id="ARBA00022722"/>
    </source>
</evidence>
<dbReference type="GO" id="GO:0016787">
    <property type="term" value="F:hydrolase activity"/>
    <property type="evidence" value="ECO:0007669"/>
    <property type="project" value="UniProtKB-KW"/>
</dbReference>
<evidence type="ECO:0000256" key="4">
    <source>
        <dbReference type="ARBA" id="ARBA00022741"/>
    </source>
</evidence>
<keyword evidence="2" id="KW-1277">Toxin-antitoxin system</keyword>
<evidence type="ECO:0000256" key="1">
    <source>
        <dbReference type="ARBA" id="ARBA00022553"/>
    </source>
</evidence>
<evidence type="ECO:0000313" key="7">
    <source>
        <dbReference type="EMBL" id="KKR97372.1"/>
    </source>
</evidence>
<protein>
    <recommendedName>
        <fullName evidence="9">DUF86 domain-containing protein</fullName>
    </recommendedName>
</protein>
<comment type="similarity">
    <text evidence="6">Belongs to the HepT RNase toxin family.</text>
</comment>
<dbReference type="PANTHER" id="PTHR34139:SF1">
    <property type="entry name" value="RNASE MJ1380-RELATED"/>
    <property type="match status" value="1"/>
</dbReference>
<reference evidence="7 8" key="1">
    <citation type="journal article" date="2015" name="Nature">
        <title>rRNA introns, odd ribosomes, and small enigmatic genomes across a large radiation of phyla.</title>
        <authorList>
            <person name="Brown C.T."/>
            <person name="Hug L.A."/>
            <person name="Thomas B.C."/>
            <person name="Sharon I."/>
            <person name="Castelle C.J."/>
            <person name="Singh A."/>
            <person name="Wilkins M.J."/>
            <person name="Williams K.H."/>
            <person name="Banfield J.F."/>
        </authorList>
    </citation>
    <scope>NUCLEOTIDE SEQUENCE [LARGE SCALE GENOMIC DNA]</scope>
</reference>
<dbReference type="InterPro" id="IPR051813">
    <property type="entry name" value="HepT_RNase_toxin"/>
</dbReference>
<evidence type="ECO:0000256" key="2">
    <source>
        <dbReference type="ARBA" id="ARBA00022649"/>
    </source>
</evidence>
<evidence type="ECO:0000256" key="6">
    <source>
        <dbReference type="ARBA" id="ARBA00024207"/>
    </source>
</evidence>
<evidence type="ECO:0000256" key="5">
    <source>
        <dbReference type="ARBA" id="ARBA00022801"/>
    </source>
</evidence>
<evidence type="ECO:0008006" key="9">
    <source>
        <dbReference type="Google" id="ProtNLM"/>
    </source>
</evidence>
<evidence type="ECO:0000313" key="8">
    <source>
        <dbReference type="Proteomes" id="UP000034746"/>
    </source>
</evidence>
<keyword evidence="5" id="KW-0378">Hydrolase</keyword>
<dbReference type="EMBL" id="LCAU01000017">
    <property type="protein sequence ID" value="KKR97372.1"/>
    <property type="molecule type" value="Genomic_DNA"/>
</dbReference>
<dbReference type="Pfam" id="PF01934">
    <property type="entry name" value="HepT-like"/>
    <property type="match status" value="1"/>
</dbReference>
<dbReference type="AlphaFoldDB" id="A0A0G0YAP3"/>
<dbReference type="Proteomes" id="UP000034746">
    <property type="component" value="Unassembled WGS sequence"/>
</dbReference>
<sequence>MSKDRQILDYLNDIMDSIADIKEFVIGMSYENFTEDKKTIKAVIRSLEVIGEAANKIPLDVRESYPEIQWQEIIDMRNKLIHEYSGIDNDIVWQTIEDDLNPLEETVRKILHDLYCK</sequence>
<dbReference type="InterPro" id="IPR037038">
    <property type="entry name" value="HepT-like_sf"/>
</dbReference>
<dbReference type="GO" id="GO:0110001">
    <property type="term" value="C:toxin-antitoxin complex"/>
    <property type="evidence" value="ECO:0007669"/>
    <property type="project" value="InterPro"/>
</dbReference>
<keyword evidence="1" id="KW-0597">Phosphoprotein</keyword>
<comment type="caution">
    <text evidence="7">The sequence shown here is derived from an EMBL/GenBank/DDBJ whole genome shotgun (WGS) entry which is preliminary data.</text>
</comment>
<gene>
    <name evidence="7" type="ORF">UU48_C0017G0008</name>
</gene>
<name>A0A0G0YAP3_9BACT</name>